<evidence type="ECO:0000256" key="1">
    <source>
        <dbReference type="SAM" id="Phobius"/>
    </source>
</evidence>
<gene>
    <name evidence="3" type="ORF">F1559_005014</name>
</gene>
<dbReference type="AlphaFoldDB" id="A0A7J7IRS0"/>
<evidence type="ECO:0000313" key="3">
    <source>
        <dbReference type="EMBL" id="KAF6005440.1"/>
    </source>
</evidence>
<dbReference type="Proteomes" id="UP000530660">
    <property type="component" value="Unassembled WGS sequence"/>
</dbReference>
<organism evidence="3 4">
    <name type="scientific">Cyanidiococcus yangmingshanensis</name>
    <dbReference type="NCBI Taxonomy" id="2690220"/>
    <lineage>
        <taxon>Eukaryota</taxon>
        <taxon>Rhodophyta</taxon>
        <taxon>Bangiophyceae</taxon>
        <taxon>Cyanidiales</taxon>
        <taxon>Cyanidiaceae</taxon>
        <taxon>Cyanidiococcus</taxon>
    </lineage>
</organism>
<feature type="domain" description="CBU-0592-like" evidence="2">
    <location>
        <begin position="12"/>
        <end position="86"/>
    </location>
</feature>
<dbReference type="NCBIfam" id="NF047864">
    <property type="entry name" value="CBU_0592_membra"/>
    <property type="match status" value="1"/>
</dbReference>
<feature type="transmembrane region" description="Helical" evidence="1">
    <location>
        <begin position="67"/>
        <end position="86"/>
    </location>
</feature>
<name>A0A7J7IRS0_9RHOD</name>
<evidence type="ECO:0000259" key="2">
    <source>
        <dbReference type="Pfam" id="PF26604"/>
    </source>
</evidence>
<protein>
    <recommendedName>
        <fullName evidence="2">CBU-0592-like domain-containing protein</fullName>
    </recommendedName>
</protein>
<reference evidence="3 4" key="1">
    <citation type="journal article" date="2020" name="J. Phycol.">
        <title>Comparative genome analysis reveals Cyanidiococcus gen. nov., a new extremophilic red algal genus sister to Cyanidioschyzon (Cyanidioschyzonaceae, Rhodophyta).</title>
        <authorList>
            <person name="Liu S.-L."/>
            <person name="Chiang Y.-R."/>
            <person name="Yoon H.S."/>
            <person name="Fu H.-Y."/>
        </authorList>
    </citation>
    <scope>NUCLEOTIDE SEQUENCE [LARGE SCALE GENOMIC DNA]</scope>
    <source>
        <strain evidence="3 4">THAL066</strain>
    </source>
</reference>
<dbReference type="Pfam" id="PF26604">
    <property type="entry name" value="CBU_0592"/>
    <property type="match status" value="1"/>
</dbReference>
<dbReference type="EMBL" id="VWRR01000001">
    <property type="protein sequence ID" value="KAF6005440.1"/>
    <property type="molecule type" value="Genomic_DNA"/>
</dbReference>
<dbReference type="OrthoDB" id="10400579at2759"/>
<sequence>MTCQTGPDAIATGVVGVSLLLLVYFLNLFGFLRVERWPENALYAGLNAVGSGLSAVASGLIRYWPFVVLEGVWCVTSLAGLVRIVYRLAAWRLEPSKHCHPEA</sequence>
<keyword evidence="1" id="KW-0472">Membrane</keyword>
<feature type="transmembrane region" description="Helical" evidence="1">
    <location>
        <begin position="6"/>
        <end position="29"/>
    </location>
</feature>
<feature type="transmembrane region" description="Helical" evidence="1">
    <location>
        <begin position="41"/>
        <end position="61"/>
    </location>
</feature>
<evidence type="ECO:0000313" key="4">
    <source>
        <dbReference type="Proteomes" id="UP000530660"/>
    </source>
</evidence>
<keyword evidence="4" id="KW-1185">Reference proteome</keyword>
<proteinExistence type="predicted"/>
<accession>A0A7J7IRS0</accession>
<keyword evidence="1" id="KW-1133">Transmembrane helix</keyword>
<comment type="caution">
    <text evidence="3">The sequence shown here is derived from an EMBL/GenBank/DDBJ whole genome shotgun (WGS) entry which is preliminary data.</text>
</comment>
<dbReference type="InterPro" id="IPR058058">
    <property type="entry name" value="CBU_0592-like"/>
</dbReference>
<keyword evidence="1" id="KW-0812">Transmembrane</keyword>